<reference evidence="2" key="1">
    <citation type="journal article" date="2023" name="G3 (Bethesda)">
        <title>Whole genome assemblies of Zophobas morio and Tenebrio molitor.</title>
        <authorList>
            <person name="Kaur S."/>
            <person name="Stinson S.A."/>
            <person name="diCenzo G.C."/>
        </authorList>
    </citation>
    <scope>NUCLEOTIDE SEQUENCE</scope>
    <source>
        <strain evidence="2">QUZm001</strain>
    </source>
</reference>
<feature type="domain" description="Cyclic nucleotide-binding" evidence="1">
    <location>
        <begin position="88"/>
        <end position="205"/>
    </location>
</feature>
<dbReference type="GO" id="GO:0005249">
    <property type="term" value="F:voltage-gated potassium channel activity"/>
    <property type="evidence" value="ECO:0007669"/>
    <property type="project" value="TreeGrafter"/>
</dbReference>
<dbReference type="PANTHER" id="PTHR45689:SF14">
    <property type="entry name" value="CYCLIC NUCLEOTIDE-GATED CATION CHANNEL SUBUNIT A-LIKE PROTEIN"/>
    <property type="match status" value="1"/>
</dbReference>
<comment type="caution">
    <text evidence="2">The sequence shown here is derived from an EMBL/GenBank/DDBJ whole genome shotgun (WGS) entry which is preliminary data.</text>
</comment>
<dbReference type="InterPro" id="IPR000595">
    <property type="entry name" value="cNMP-bd_dom"/>
</dbReference>
<dbReference type="SUPFAM" id="SSF51206">
    <property type="entry name" value="cAMP-binding domain-like"/>
    <property type="match status" value="1"/>
</dbReference>
<dbReference type="InterPro" id="IPR051413">
    <property type="entry name" value="K/Na_HCN_channel"/>
</dbReference>
<dbReference type="InterPro" id="IPR018490">
    <property type="entry name" value="cNMP-bd_dom_sf"/>
</dbReference>
<evidence type="ECO:0000313" key="3">
    <source>
        <dbReference type="Proteomes" id="UP001168821"/>
    </source>
</evidence>
<dbReference type="Proteomes" id="UP001168821">
    <property type="component" value="Unassembled WGS sequence"/>
</dbReference>
<dbReference type="Pfam" id="PF00027">
    <property type="entry name" value="cNMP_binding"/>
    <property type="match status" value="1"/>
</dbReference>
<organism evidence="2 3">
    <name type="scientific">Zophobas morio</name>
    <dbReference type="NCBI Taxonomy" id="2755281"/>
    <lineage>
        <taxon>Eukaryota</taxon>
        <taxon>Metazoa</taxon>
        <taxon>Ecdysozoa</taxon>
        <taxon>Arthropoda</taxon>
        <taxon>Hexapoda</taxon>
        <taxon>Insecta</taxon>
        <taxon>Pterygota</taxon>
        <taxon>Neoptera</taxon>
        <taxon>Endopterygota</taxon>
        <taxon>Coleoptera</taxon>
        <taxon>Polyphaga</taxon>
        <taxon>Cucujiformia</taxon>
        <taxon>Tenebrionidae</taxon>
        <taxon>Zophobas</taxon>
    </lineage>
</organism>
<dbReference type="InterPro" id="IPR014710">
    <property type="entry name" value="RmlC-like_jellyroll"/>
</dbReference>
<name>A0AA38HW84_9CUCU</name>
<dbReference type="Gene3D" id="2.60.120.10">
    <property type="entry name" value="Jelly Rolls"/>
    <property type="match status" value="1"/>
</dbReference>
<dbReference type="PANTHER" id="PTHR45689">
    <property type="entry name" value="I[[H]] CHANNEL, ISOFORM E"/>
    <property type="match status" value="1"/>
</dbReference>
<gene>
    <name evidence="2" type="ORF">Zmor_022234</name>
</gene>
<dbReference type="SMART" id="SM00100">
    <property type="entry name" value="cNMP"/>
    <property type="match status" value="1"/>
</dbReference>
<proteinExistence type="predicted"/>
<evidence type="ECO:0000259" key="1">
    <source>
        <dbReference type="PROSITE" id="PS50042"/>
    </source>
</evidence>
<dbReference type="InterPro" id="IPR018488">
    <property type="entry name" value="cNMP-bd_CS"/>
</dbReference>
<dbReference type="PROSITE" id="PS00888">
    <property type="entry name" value="CNMP_BINDING_1"/>
    <property type="match status" value="1"/>
</dbReference>
<evidence type="ECO:0000313" key="2">
    <source>
        <dbReference type="EMBL" id="KAJ3644509.1"/>
    </source>
</evidence>
<dbReference type="GO" id="GO:0035725">
    <property type="term" value="P:sodium ion transmembrane transport"/>
    <property type="evidence" value="ECO:0007669"/>
    <property type="project" value="TreeGrafter"/>
</dbReference>
<protein>
    <recommendedName>
        <fullName evidence="1">Cyclic nucleotide-binding domain-containing protein</fullName>
    </recommendedName>
</protein>
<dbReference type="EMBL" id="JALNTZ010000007">
    <property type="protein sequence ID" value="KAJ3644509.1"/>
    <property type="molecule type" value="Genomic_DNA"/>
</dbReference>
<dbReference type="CDD" id="cd00038">
    <property type="entry name" value="CAP_ED"/>
    <property type="match status" value="1"/>
</dbReference>
<dbReference type="AlphaFoldDB" id="A0AA38HW84"/>
<dbReference type="Gene3D" id="1.10.287.630">
    <property type="entry name" value="Helix hairpin bin"/>
    <property type="match status" value="1"/>
</dbReference>
<dbReference type="GO" id="GO:0098855">
    <property type="term" value="C:HCN channel complex"/>
    <property type="evidence" value="ECO:0007669"/>
    <property type="project" value="TreeGrafter"/>
</dbReference>
<dbReference type="PROSITE" id="PS50042">
    <property type="entry name" value="CNMP_BINDING_3"/>
    <property type="match status" value="1"/>
</dbReference>
<dbReference type="GO" id="GO:0003254">
    <property type="term" value="P:regulation of membrane depolarization"/>
    <property type="evidence" value="ECO:0007669"/>
    <property type="project" value="TreeGrafter"/>
</dbReference>
<sequence length="227" mass="26894">MPAVVLLDRYHLYKSVETKFYSMISQVDAFMEIHHFPIKLQKKVHQYYKYKYRLRYFDESRFDDNISESLQTEIRYHQLRTLVKNITFFDGVPLEVLERVFIHLKKEIYLPQDVIIRAGAKGDSMFFISSGTVAVFSPTGKEVCHLSDGDYFGEIAIVFPNEKTTATIIALEICEVYRLDRKPFKQCMEKQEDVYKKIQKEAKRRLKETHQIHRRQILVTSKNPKVS</sequence>
<accession>A0AA38HW84</accession>
<keyword evidence="3" id="KW-1185">Reference proteome</keyword>